<dbReference type="Proteomes" id="UP000726737">
    <property type="component" value="Unassembled WGS sequence"/>
</dbReference>
<reference evidence="8" key="1">
    <citation type="journal article" date="2020" name="Fungal Divers.">
        <title>Resolving the Mortierellaceae phylogeny through synthesis of multi-gene phylogenetics and phylogenomics.</title>
        <authorList>
            <person name="Vandepol N."/>
            <person name="Liber J."/>
            <person name="Desiro A."/>
            <person name="Na H."/>
            <person name="Kennedy M."/>
            <person name="Barry K."/>
            <person name="Grigoriev I.V."/>
            <person name="Miller A.N."/>
            <person name="O'Donnell K."/>
            <person name="Stajich J.E."/>
            <person name="Bonito G."/>
        </authorList>
    </citation>
    <scope>NUCLEOTIDE SEQUENCE</scope>
    <source>
        <strain evidence="8">KOD948</strain>
    </source>
</reference>
<gene>
    <name evidence="8" type="primary">PFY1</name>
    <name evidence="8" type="ORF">BG011_002474</name>
</gene>
<keyword evidence="3" id="KW-0963">Cytoplasm</keyword>
<dbReference type="PRINTS" id="PR00392">
    <property type="entry name" value="PROFILIN"/>
</dbReference>
<dbReference type="PROSITE" id="PS00414">
    <property type="entry name" value="PROFILIN"/>
    <property type="match status" value="1"/>
</dbReference>
<dbReference type="PANTHER" id="PTHR15002:SF0">
    <property type="entry name" value="RIBOSOMAL BIOGENESIS PROTEIN LAS1L"/>
    <property type="match status" value="1"/>
</dbReference>
<dbReference type="InterPro" id="IPR005455">
    <property type="entry name" value="PFN_euk"/>
</dbReference>
<dbReference type="SMART" id="SM00392">
    <property type="entry name" value="PROF"/>
    <property type="match status" value="1"/>
</dbReference>
<keyword evidence="5 6" id="KW-0206">Cytoskeleton</keyword>
<evidence type="ECO:0000313" key="9">
    <source>
        <dbReference type="Proteomes" id="UP000726737"/>
    </source>
</evidence>
<evidence type="ECO:0000256" key="4">
    <source>
        <dbReference type="ARBA" id="ARBA00023203"/>
    </source>
</evidence>
<comment type="similarity">
    <text evidence="2 7">Belongs to the profilin family.</text>
</comment>
<dbReference type="Pfam" id="PF00235">
    <property type="entry name" value="Profilin"/>
    <property type="match status" value="1"/>
</dbReference>
<keyword evidence="4 7" id="KW-0009">Actin-binding</keyword>
<dbReference type="FunFam" id="3.30.450.30:FF:000001">
    <property type="entry name" value="Profilin"/>
    <property type="match status" value="1"/>
</dbReference>
<comment type="function">
    <text evidence="6">Binds to actin and affects the structure of the cytoskeleton. At high concentrations, profilin prevents the polymerization of actin, whereas it enhances it at low concentrations.</text>
</comment>
<organism evidence="8 9">
    <name type="scientific">Mortierella polycephala</name>
    <dbReference type="NCBI Taxonomy" id="41804"/>
    <lineage>
        <taxon>Eukaryota</taxon>
        <taxon>Fungi</taxon>
        <taxon>Fungi incertae sedis</taxon>
        <taxon>Mucoromycota</taxon>
        <taxon>Mortierellomycotina</taxon>
        <taxon>Mortierellomycetes</taxon>
        <taxon>Mortierellales</taxon>
        <taxon>Mortierellaceae</taxon>
        <taxon>Mortierella</taxon>
    </lineage>
</organism>
<accession>A0A9P6QFZ2</accession>
<name>A0A9P6QFZ2_9FUNG</name>
<dbReference type="PRINTS" id="PR01640">
    <property type="entry name" value="PROFILINPLNT"/>
</dbReference>
<dbReference type="OrthoDB" id="10263222at2759"/>
<dbReference type="GO" id="GO:0090730">
    <property type="term" value="C:Las1 complex"/>
    <property type="evidence" value="ECO:0007669"/>
    <property type="project" value="InterPro"/>
</dbReference>
<proteinExistence type="inferred from homology"/>
<dbReference type="CDD" id="cd00148">
    <property type="entry name" value="PROF"/>
    <property type="match status" value="1"/>
</dbReference>
<evidence type="ECO:0000256" key="3">
    <source>
        <dbReference type="ARBA" id="ARBA00022490"/>
    </source>
</evidence>
<dbReference type="InterPro" id="IPR027310">
    <property type="entry name" value="Profilin_CS"/>
</dbReference>
<evidence type="ECO:0000256" key="2">
    <source>
        <dbReference type="ARBA" id="ARBA00010058"/>
    </source>
</evidence>
<dbReference type="InterPro" id="IPR036140">
    <property type="entry name" value="PFN_sf"/>
</dbReference>
<dbReference type="GO" id="GO:0000460">
    <property type="term" value="P:maturation of 5.8S rRNA"/>
    <property type="evidence" value="ECO:0007669"/>
    <property type="project" value="TreeGrafter"/>
</dbReference>
<evidence type="ECO:0000256" key="6">
    <source>
        <dbReference type="RuleBase" id="RU003908"/>
    </source>
</evidence>
<comment type="caution">
    <text evidence="8">The sequence shown here is derived from an EMBL/GenBank/DDBJ whole genome shotgun (WGS) entry which is preliminary data.</text>
</comment>
<dbReference type="GO" id="GO:0030687">
    <property type="term" value="C:preribosome, large subunit precursor"/>
    <property type="evidence" value="ECO:0007669"/>
    <property type="project" value="TreeGrafter"/>
</dbReference>
<dbReference type="InterPro" id="IPR048278">
    <property type="entry name" value="PFN"/>
</dbReference>
<sequence length="286" mass="32173">MSWQAYVDANLVGTGKVAKAAIYGHDGALWAASADFKADTAEIQKLAAAFEDTNDIAVNGFYLDGKKYVYLRSGEKSIYARLGTAGVTCVKTKQAILVGYYSDNMQAGENTVVVEALGDYLRDSGYVKAWEARGKLPHAIDSTAAFMQVVIRDWTQTCSDQDLRMMYSMVFIRFVNGYVDAFQSSKSAKSIAYLAVEKVGMPIWFVELRHTATHDYLPSLTILRSATNQALAWINDNYWMPQLVYVKLDETLTPEMMSAMSEDVRLMVENYRREKERQIDGQFLFP</sequence>
<evidence type="ECO:0000313" key="8">
    <source>
        <dbReference type="EMBL" id="KAG0266355.1"/>
    </source>
</evidence>
<dbReference type="SUPFAM" id="SSF55770">
    <property type="entry name" value="Profilin (actin-binding protein)"/>
    <property type="match status" value="1"/>
</dbReference>
<dbReference type="GO" id="GO:0004519">
    <property type="term" value="F:endonuclease activity"/>
    <property type="evidence" value="ECO:0007669"/>
    <property type="project" value="InterPro"/>
</dbReference>
<evidence type="ECO:0000256" key="1">
    <source>
        <dbReference type="ARBA" id="ARBA00004245"/>
    </source>
</evidence>
<comment type="subunit">
    <text evidence="6">Occurs in many kinds of cells as a complex with monomeric actin in a 1:1 ratio.</text>
</comment>
<comment type="subcellular location">
    <subcellularLocation>
        <location evidence="1">Cytoplasm</location>
        <location evidence="1">Cytoskeleton</location>
    </subcellularLocation>
</comment>
<dbReference type="EMBL" id="JAAAJA010000018">
    <property type="protein sequence ID" value="KAG0266355.1"/>
    <property type="molecule type" value="Genomic_DNA"/>
</dbReference>
<dbReference type="GO" id="GO:0005856">
    <property type="term" value="C:cytoskeleton"/>
    <property type="evidence" value="ECO:0007669"/>
    <property type="project" value="UniProtKB-SubCell"/>
</dbReference>
<dbReference type="GO" id="GO:0000470">
    <property type="term" value="P:maturation of LSU-rRNA"/>
    <property type="evidence" value="ECO:0007669"/>
    <property type="project" value="TreeGrafter"/>
</dbReference>
<dbReference type="GO" id="GO:0003779">
    <property type="term" value="F:actin binding"/>
    <property type="evidence" value="ECO:0007669"/>
    <property type="project" value="UniProtKB-KW"/>
</dbReference>
<evidence type="ECO:0000256" key="7">
    <source>
        <dbReference type="RuleBase" id="RU003909"/>
    </source>
</evidence>
<dbReference type="PANTHER" id="PTHR15002">
    <property type="entry name" value="RIBOSOMAL BIOGENESIS PROTEIN LAS1L"/>
    <property type="match status" value="1"/>
</dbReference>
<protein>
    <recommendedName>
        <fullName evidence="7">Profilin</fullName>
    </recommendedName>
</protein>
<keyword evidence="9" id="KW-1185">Reference proteome</keyword>
<evidence type="ECO:0000256" key="5">
    <source>
        <dbReference type="ARBA" id="ARBA00023212"/>
    </source>
</evidence>
<dbReference type="AlphaFoldDB" id="A0A9P6QFZ2"/>
<dbReference type="InterPro" id="IPR007174">
    <property type="entry name" value="Las1"/>
</dbReference>
<dbReference type="Gene3D" id="3.30.450.30">
    <property type="entry name" value="Dynein light chain 2a, cytoplasmic"/>
    <property type="match status" value="1"/>
</dbReference>